<dbReference type="STRING" id="61595.SAMN05421644_10891"/>
<dbReference type="PROSITE" id="PS00409">
    <property type="entry name" value="PROKAR_NTER_METHYL"/>
    <property type="match status" value="1"/>
</dbReference>
<evidence type="ECO:0000313" key="15">
    <source>
        <dbReference type="Proteomes" id="UP000198672"/>
    </source>
</evidence>
<sequence length="197" mass="21545">MSYNALSKYRSTHSGVTLVELMVTIAVASILLTVAVPSFQDAIQRNRLTSATNNFVVSIHYARTEAIKRGQNVTLCKSSSGTSCATGTGTFWENGWIAFVDTDADGTLDTGETLLRAWPSLPTGYTLRPNNNFANFLRYNPRGEANNIGNFAVCYNNQLVGSKVVVITRLRPWLGMDQDGDRIPENKDGEISSCTNP</sequence>
<gene>
    <name evidence="14" type="ORF">SAMN05421644_10891</name>
</gene>
<protein>
    <recommendedName>
        <fullName evidence="2">Type II secretion system protein H</fullName>
    </recommendedName>
    <alternativeName>
        <fullName evidence="10">General secretion pathway protein H</fullName>
    </alternativeName>
</protein>
<comment type="similarity">
    <text evidence="9">Belongs to the GSP H family.</text>
</comment>
<evidence type="ECO:0000256" key="1">
    <source>
        <dbReference type="ARBA" id="ARBA00004377"/>
    </source>
</evidence>
<evidence type="ECO:0000256" key="4">
    <source>
        <dbReference type="ARBA" id="ARBA00022481"/>
    </source>
</evidence>
<keyword evidence="4" id="KW-0488">Methylation</keyword>
<evidence type="ECO:0000256" key="5">
    <source>
        <dbReference type="ARBA" id="ARBA00022519"/>
    </source>
</evidence>
<feature type="compositionally biased region" description="Basic and acidic residues" evidence="11">
    <location>
        <begin position="179"/>
        <end position="190"/>
    </location>
</feature>
<keyword evidence="3" id="KW-1003">Cell membrane</keyword>
<evidence type="ECO:0000259" key="13">
    <source>
        <dbReference type="Pfam" id="PF12019"/>
    </source>
</evidence>
<proteinExistence type="inferred from homology"/>
<dbReference type="GO" id="GO:0015627">
    <property type="term" value="C:type II protein secretion system complex"/>
    <property type="evidence" value="ECO:0007669"/>
    <property type="project" value="InterPro"/>
</dbReference>
<evidence type="ECO:0000256" key="6">
    <source>
        <dbReference type="ARBA" id="ARBA00022692"/>
    </source>
</evidence>
<comment type="subcellular location">
    <subcellularLocation>
        <location evidence="1">Cell inner membrane</location>
        <topology evidence="1">Single-pass membrane protein</topology>
    </subcellularLocation>
</comment>
<dbReference type="Proteomes" id="UP000198672">
    <property type="component" value="Unassembled WGS sequence"/>
</dbReference>
<keyword evidence="8 12" id="KW-0472">Membrane</keyword>
<reference evidence="15" key="1">
    <citation type="submission" date="2016-10" db="EMBL/GenBank/DDBJ databases">
        <authorList>
            <person name="Varghese N."/>
            <person name="Submissions S."/>
        </authorList>
    </citation>
    <scope>NUCLEOTIDE SEQUENCE [LARGE SCALE GENOMIC DNA]</scope>
    <source>
        <strain evidence="15">DSM 173</strain>
    </source>
</reference>
<dbReference type="AlphaFoldDB" id="A0A1H3DEM5"/>
<feature type="region of interest" description="Disordered" evidence="11">
    <location>
        <begin position="177"/>
        <end position="197"/>
    </location>
</feature>
<dbReference type="Gene3D" id="3.55.40.10">
    <property type="entry name" value="minor pseudopilin epsh domain"/>
    <property type="match status" value="1"/>
</dbReference>
<dbReference type="InterPro" id="IPR012902">
    <property type="entry name" value="N_methyl_site"/>
</dbReference>
<accession>A0A1H3DEM5</accession>
<evidence type="ECO:0000256" key="2">
    <source>
        <dbReference type="ARBA" id="ARBA00021549"/>
    </source>
</evidence>
<evidence type="ECO:0000256" key="3">
    <source>
        <dbReference type="ARBA" id="ARBA00022475"/>
    </source>
</evidence>
<dbReference type="InterPro" id="IPR022346">
    <property type="entry name" value="T2SS_GspH"/>
</dbReference>
<dbReference type="RefSeq" id="WP_091332548.1">
    <property type="nucleotide sequence ID" value="NZ_FNOW01000008.1"/>
</dbReference>
<name>A0A1H3DEM5_ALLWA</name>
<evidence type="ECO:0000256" key="12">
    <source>
        <dbReference type="SAM" id="Phobius"/>
    </source>
</evidence>
<evidence type="ECO:0000256" key="9">
    <source>
        <dbReference type="ARBA" id="ARBA00025772"/>
    </source>
</evidence>
<dbReference type="GO" id="GO:0015628">
    <property type="term" value="P:protein secretion by the type II secretion system"/>
    <property type="evidence" value="ECO:0007669"/>
    <property type="project" value="InterPro"/>
</dbReference>
<dbReference type="Pfam" id="PF07963">
    <property type="entry name" value="N_methyl"/>
    <property type="match status" value="1"/>
</dbReference>
<dbReference type="NCBIfam" id="TIGR02532">
    <property type="entry name" value="IV_pilin_GFxxxE"/>
    <property type="match status" value="1"/>
</dbReference>
<keyword evidence="6 12" id="KW-0812">Transmembrane</keyword>
<evidence type="ECO:0000256" key="7">
    <source>
        <dbReference type="ARBA" id="ARBA00022989"/>
    </source>
</evidence>
<keyword evidence="7 12" id="KW-1133">Transmembrane helix</keyword>
<evidence type="ECO:0000256" key="10">
    <source>
        <dbReference type="ARBA" id="ARBA00030775"/>
    </source>
</evidence>
<keyword evidence="5" id="KW-0997">Cell inner membrane</keyword>
<dbReference type="InterPro" id="IPR045584">
    <property type="entry name" value="Pilin-like"/>
</dbReference>
<dbReference type="EMBL" id="FNOW01000008">
    <property type="protein sequence ID" value="SDX64797.1"/>
    <property type="molecule type" value="Genomic_DNA"/>
</dbReference>
<dbReference type="GO" id="GO:0005886">
    <property type="term" value="C:plasma membrane"/>
    <property type="evidence" value="ECO:0007669"/>
    <property type="project" value="UniProtKB-SubCell"/>
</dbReference>
<keyword evidence="15" id="KW-1185">Reference proteome</keyword>
<dbReference type="OrthoDB" id="2313614at2"/>
<evidence type="ECO:0000256" key="11">
    <source>
        <dbReference type="SAM" id="MobiDB-lite"/>
    </source>
</evidence>
<evidence type="ECO:0000313" key="14">
    <source>
        <dbReference type="EMBL" id="SDX64797.1"/>
    </source>
</evidence>
<dbReference type="SUPFAM" id="SSF54523">
    <property type="entry name" value="Pili subunits"/>
    <property type="match status" value="1"/>
</dbReference>
<dbReference type="Pfam" id="PF12019">
    <property type="entry name" value="GspH"/>
    <property type="match status" value="1"/>
</dbReference>
<feature type="domain" description="General secretion pathway GspH" evidence="13">
    <location>
        <begin position="51"/>
        <end position="167"/>
    </location>
</feature>
<evidence type="ECO:0000256" key="8">
    <source>
        <dbReference type="ARBA" id="ARBA00023136"/>
    </source>
</evidence>
<feature type="transmembrane region" description="Helical" evidence="12">
    <location>
        <begin position="21"/>
        <end position="39"/>
    </location>
</feature>
<organism evidence="14 15">
    <name type="scientific">Allochromatium warmingii</name>
    <name type="common">Chromatium warmingii</name>
    <dbReference type="NCBI Taxonomy" id="61595"/>
    <lineage>
        <taxon>Bacteria</taxon>
        <taxon>Pseudomonadati</taxon>
        <taxon>Pseudomonadota</taxon>
        <taxon>Gammaproteobacteria</taxon>
        <taxon>Chromatiales</taxon>
        <taxon>Chromatiaceae</taxon>
        <taxon>Allochromatium</taxon>
    </lineage>
</organism>